<evidence type="ECO:0000313" key="4">
    <source>
        <dbReference type="Proteomes" id="UP000030765"/>
    </source>
</evidence>
<dbReference type="OMA" id="DVVFLAY"/>
<reference evidence="2 4" key="1">
    <citation type="journal article" date="2014" name="BMC Genomics">
        <title>Genome sequence of Anopheles sinensis provides insight into genetics basis of mosquito competence for malaria parasites.</title>
        <authorList>
            <person name="Zhou D."/>
            <person name="Zhang D."/>
            <person name="Ding G."/>
            <person name="Shi L."/>
            <person name="Hou Q."/>
            <person name="Ye Y."/>
            <person name="Xu Y."/>
            <person name="Zhou H."/>
            <person name="Xiong C."/>
            <person name="Li S."/>
            <person name="Yu J."/>
            <person name="Hong S."/>
            <person name="Yu X."/>
            <person name="Zou P."/>
            <person name="Chen C."/>
            <person name="Chang X."/>
            <person name="Wang W."/>
            <person name="Lv Y."/>
            <person name="Sun Y."/>
            <person name="Ma L."/>
            <person name="Shen B."/>
            <person name="Zhu C."/>
        </authorList>
    </citation>
    <scope>NUCLEOTIDE SEQUENCE [LARGE SCALE GENOMIC DNA]</scope>
</reference>
<accession>A0A084VFB1</accession>
<dbReference type="EnsemblMetazoa" id="ASIC003714-RA">
    <property type="protein sequence ID" value="ASIC003714-PA"/>
    <property type="gene ID" value="ASIC003714"/>
</dbReference>
<dbReference type="AlphaFoldDB" id="A0A084VFB1"/>
<name>A0A084VFB1_ANOSI</name>
<protein>
    <submittedName>
        <fullName evidence="2">AGAP007641-PA-like protein</fullName>
    </submittedName>
</protein>
<gene>
    <name evidence="2" type="ORF">ZHAS_00003714</name>
</gene>
<evidence type="ECO:0000256" key="1">
    <source>
        <dbReference type="SAM" id="MobiDB-lite"/>
    </source>
</evidence>
<feature type="compositionally biased region" description="Polar residues" evidence="1">
    <location>
        <begin position="176"/>
        <end position="186"/>
    </location>
</feature>
<dbReference type="EMBL" id="KE524785">
    <property type="protein sequence ID" value="KFB36655.1"/>
    <property type="molecule type" value="Genomic_DNA"/>
</dbReference>
<evidence type="ECO:0000313" key="2">
    <source>
        <dbReference type="EMBL" id="KFB36655.1"/>
    </source>
</evidence>
<evidence type="ECO:0000313" key="3">
    <source>
        <dbReference type="EnsemblMetazoa" id="ASIC003714-PA"/>
    </source>
</evidence>
<organism evidence="3 4">
    <name type="scientific">Anopheles sinensis</name>
    <name type="common">Mosquito</name>
    <dbReference type="NCBI Taxonomy" id="74873"/>
    <lineage>
        <taxon>Eukaryota</taxon>
        <taxon>Metazoa</taxon>
        <taxon>Ecdysozoa</taxon>
        <taxon>Arthropoda</taxon>
        <taxon>Hexapoda</taxon>
        <taxon>Insecta</taxon>
        <taxon>Pterygota</taxon>
        <taxon>Neoptera</taxon>
        <taxon>Endopterygota</taxon>
        <taxon>Diptera</taxon>
        <taxon>Nematocera</taxon>
        <taxon>Culicoidea</taxon>
        <taxon>Culicidae</taxon>
        <taxon>Anophelinae</taxon>
        <taxon>Anopheles</taxon>
    </lineage>
</organism>
<proteinExistence type="predicted"/>
<dbReference type="EMBL" id="ATLV01012372">
    <property type="status" value="NOT_ANNOTATED_CDS"/>
    <property type="molecule type" value="Genomic_DNA"/>
</dbReference>
<feature type="region of interest" description="Disordered" evidence="1">
    <location>
        <begin position="175"/>
        <end position="195"/>
    </location>
</feature>
<dbReference type="Proteomes" id="UP000030765">
    <property type="component" value="Unassembled WGS sequence"/>
</dbReference>
<dbReference type="VEuPathDB" id="VectorBase:ASIS015626"/>
<sequence>MATSDSSQLSRVDVVFLAYKASTGNNSTVTLDSVSTVSLYELERHLRMKRAERASMSAEAYNHYRWYNAALVTELRTSGKGKPRPLLRVFHWYIETSNVDAFRMEGQQCEAVSLVVAAEVEHWYGARPGGRSSSGSRARVLSFGELADTEISRNCQPPTATTAIKRQRMVYRQSVPHRNTTSTPRQTLERIREEV</sequence>
<keyword evidence="4" id="KW-1185">Reference proteome</keyword>
<reference evidence="3" key="2">
    <citation type="submission" date="2020-05" db="UniProtKB">
        <authorList>
            <consortium name="EnsemblMetazoa"/>
        </authorList>
    </citation>
    <scope>IDENTIFICATION</scope>
</reference>
<dbReference type="VEuPathDB" id="VectorBase:ASIC003714"/>
<dbReference type="OrthoDB" id="7748004at2759"/>